<dbReference type="OrthoDB" id="5979581at2759"/>
<proteinExistence type="predicted"/>
<dbReference type="AlphaFoldDB" id="A0A6V7TQ27"/>
<comment type="caution">
    <text evidence="3">The sequence shown here is derived from an EMBL/GenBank/DDBJ whole genome shotgun (WGS) entry which is preliminary data.</text>
</comment>
<evidence type="ECO:0000256" key="1">
    <source>
        <dbReference type="ARBA" id="ARBA00012513"/>
    </source>
</evidence>
<dbReference type="GO" id="GO:0004674">
    <property type="term" value="F:protein serine/threonine kinase activity"/>
    <property type="evidence" value="ECO:0007669"/>
    <property type="project" value="UniProtKB-EC"/>
</dbReference>
<dbReference type="PROSITE" id="PS00108">
    <property type="entry name" value="PROTEIN_KINASE_ST"/>
    <property type="match status" value="1"/>
</dbReference>
<protein>
    <recommendedName>
        <fullName evidence="1">non-specific serine/threonine protein kinase</fullName>
        <ecNumber evidence="1">2.7.11.1</ecNumber>
    </recommendedName>
</protein>
<evidence type="ECO:0000259" key="2">
    <source>
        <dbReference type="PROSITE" id="PS50011"/>
    </source>
</evidence>
<dbReference type="InterPro" id="IPR008271">
    <property type="entry name" value="Ser/Thr_kinase_AS"/>
</dbReference>
<organism evidence="3 4">
    <name type="scientific">Meloidogyne enterolobii</name>
    <name type="common">Root-knot nematode worm</name>
    <name type="synonym">Meloidogyne mayaguensis</name>
    <dbReference type="NCBI Taxonomy" id="390850"/>
    <lineage>
        <taxon>Eukaryota</taxon>
        <taxon>Metazoa</taxon>
        <taxon>Ecdysozoa</taxon>
        <taxon>Nematoda</taxon>
        <taxon>Chromadorea</taxon>
        <taxon>Rhabditida</taxon>
        <taxon>Tylenchina</taxon>
        <taxon>Tylenchomorpha</taxon>
        <taxon>Tylenchoidea</taxon>
        <taxon>Meloidogynidae</taxon>
        <taxon>Meloidogyninae</taxon>
        <taxon>Meloidogyne</taxon>
    </lineage>
</organism>
<dbReference type="PANTHER" id="PTHR11909">
    <property type="entry name" value="CASEIN KINASE-RELATED"/>
    <property type="match status" value="1"/>
</dbReference>
<sequence length="139" mass="16058">MARKSLASLKRKQFNHIFSLNTAFYCALEALEALKFLHKLGYVHRDVKPSNYCIGLQQTNCHNTIYLIDYSLARKILCDDGTIKKPRSKVLFKGSVRFAPIAMHKGVDCSYKDDLESWIYTLADMIIKNKVPWHMEEAD</sequence>
<dbReference type="InterPro" id="IPR000719">
    <property type="entry name" value="Prot_kinase_dom"/>
</dbReference>
<name>A0A6V7TQ27_MELEN</name>
<dbReference type="InterPro" id="IPR011009">
    <property type="entry name" value="Kinase-like_dom_sf"/>
</dbReference>
<dbReference type="SUPFAM" id="SSF56112">
    <property type="entry name" value="Protein kinase-like (PK-like)"/>
    <property type="match status" value="1"/>
</dbReference>
<dbReference type="EC" id="2.7.11.1" evidence="1"/>
<dbReference type="Gene3D" id="1.10.510.10">
    <property type="entry name" value="Transferase(Phosphotransferase) domain 1"/>
    <property type="match status" value="1"/>
</dbReference>
<dbReference type="GO" id="GO:0005524">
    <property type="term" value="F:ATP binding"/>
    <property type="evidence" value="ECO:0007669"/>
    <property type="project" value="InterPro"/>
</dbReference>
<dbReference type="EMBL" id="CAJEWN010000009">
    <property type="protein sequence ID" value="CAD2130631.1"/>
    <property type="molecule type" value="Genomic_DNA"/>
</dbReference>
<dbReference type="Pfam" id="PF00069">
    <property type="entry name" value="Pkinase"/>
    <property type="match status" value="1"/>
</dbReference>
<dbReference type="PROSITE" id="PS50011">
    <property type="entry name" value="PROTEIN_KINASE_DOM"/>
    <property type="match status" value="1"/>
</dbReference>
<dbReference type="Proteomes" id="UP000580250">
    <property type="component" value="Unassembled WGS sequence"/>
</dbReference>
<gene>
    <name evidence="3" type="ORF">MENT_LOCUS3060</name>
</gene>
<feature type="domain" description="Protein kinase" evidence="2">
    <location>
        <begin position="1"/>
        <end position="139"/>
    </location>
</feature>
<reference evidence="3 4" key="1">
    <citation type="submission" date="2020-08" db="EMBL/GenBank/DDBJ databases">
        <authorList>
            <person name="Koutsovoulos G."/>
            <person name="Danchin GJ E."/>
        </authorList>
    </citation>
    <scope>NUCLEOTIDE SEQUENCE [LARGE SCALE GENOMIC DNA]</scope>
</reference>
<evidence type="ECO:0000313" key="3">
    <source>
        <dbReference type="EMBL" id="CAD2130631.1"/>
    </source>
</evidence>
<dbReference type="InterPro" id="IPR050235">
    <property type="entry name" value="CK1_Ser-Thr_kinase"/>
</dbReference>
<accession>A0A6V7TQ27</accession>
<evidence type="ECO:0000313" key="4">
    <source>
        <dbReference type="Proteomes" id="UP000580250"/>
    </source>
</evidence>